<keyword evidence="5 8" id="KW-0812">Transmembrane</keyword>
<evidence type="ECO:0000256" key="5">
    <source>
        <dbReference type="ARBA" id="ARBA00022692"/>
    </source>
</evidence>
<feature type="transmembrane region" description="Helical" evidence="8">
    <location>
        <begin position="163"/>
        <end position="179"/>
    </location>
</feature>
<sequence>MNITSKFRLDIPLTLIVLLALFLNVYGIWNDQYANTYYTTAVASMLQNFHNFFFVSLDTAGFVSVDKPPLTFWIQTLSAYIFGLHGWSVILPQALSGAGSVILMYKLVKQPFGLAAGRISALVMASTPVVASVSRTNNIDSMLVFALLIAAWLLLSGIRNNRIWSLIGAFAMIGLAFNMKMMQAYMVLPAFFFITLIAWKINRKKKLGVLAGASALMLLISMSWALIVDAVPAGSRPYVGSSQTNSVMELAFGYNGVSRLTGEQGGGGGGGGPQ</sequence>
<dbReference type="InterPro" id="IPR038731">
    <property type="entry name" value="RgtA/B/C-like"/>
</dbReference>
<feature type="non-terminal residue" evidence="10">
    <location>
        <position position="274"/>
    </location>
</feature>
<dbReference type="PANTHER" id="PTHR33908:SF3">
    <property type="entry name" value="UNDECAPRENYL PHOSPHATE-ALPHA-4-AMINO-4-DEOXY-L-ARABINOSE ARABINOSYL TRANSFERASE"/>
    <property type="match status" value="1"/>
</dbReference>
<evidence type="ECO:0000256" key="6">
    <source>
        <dbReference type="ARBA" id="ARBA00022989"/>
    </source>
</evidence>
<evidence type="ECO:0000256" key="2">
    <source>
        <dbReference type="ARBA" id="ARBA00022475"/>
    </source>
</evidence>
<evidence type="ECO:0000313" key="10">
    <source>
        <dbReference type="EMBL" id="MBW7454282.1"/>
    </source>
</evidence>
<name>A0ABS7C047_9BACL</name>
<keyword evidence="7 8" id="KW-0472">Membrane</keyword>
<feature type="domain" description="Glycosyltransferase RgtA/B/C/D-like" evidence="9">
    <location>
        <begin position="66"/>
        <end position="224"/>
    </location>
</feature>
<evidence type="ECO:0000256" key="8">
    <source>
        <dbReference type="SAM" id="Phobius"/>
    </source>
</evidence>
<keyword evidence="11" id="KW-1185">Reference proteome</keyword>
<accession>A0ABS7C047</accession>
<feature type="transmembrane region" description="Helical" evidence="8">
    <location>
        <begin position="112"/>
        <end position="133"/>
    </location>
</feature>
<comment type="caution">
    <text evidence="10">The sequence shown here is derived from an EMBL/GenBank/DDBJ whole genome shotgun (WGS) entry which is preliminary data.</text>
</comment>
<proteinExistence type="predicted"/>
<feature type="transmembrane region" description="Helical" evidence="8">
    <location>
        <begin position="72"/>
        <end position="91"/>
    </location>
</feature>
<evidence type="ECO:0000259" key="9">
    <source>
        <dbReference type="Pfam" id="PF13231"/>
    </source>
</evidence>
<feature type="transmembrane region" description="Helical" evidence="8">
    <location>
        <begin position="208"/>
        <end position="227"/>
    </location>
</feature>
<comment type="subcellular location">
    <subcellularLocation>
        <location evidence="1">Cell membrane</location>
        <topology evidence="1">Multi-pass membrane protein</topology>
    </subcellularLocation>
</comment>
<evidence type="ECO:0000256" key="1">
    <source>
        <dbReference type="ARBA" id="ARBA00004651"/>
    </source>
</evidence>
<dbReference type="Pfam" id="PF13231">
    <property type="entry name" value="PMT_2"/>
    <property type="match status" value="1"/>
</dbReference>
<keyword evidence="3 10" id="KW-0328">Glycosyltransferase</keyword>
<evidence type="ECO:0000256" key="7">
    <source>
        <dbReference type="ARBA" id="ARBA00023136"/>
    </source>
</evidence>
<evidence type="ECO:0000256" key="3">
    <source>
        <dbReference type="ARBA" id="ARBA00022676"/>
    </source>
</evidence>
<evidence type="ECO:0000256" key="4">
    <source>
        <dbReference type="ARBA" id="ARBA00022679"/>
    </source>
</evidence>
<dbReference type="Proteomes" id="UP001519887">
    <property type="component" value="Unassembled WGS sequence"/>
</dbReference>
<dbReference type="InterPro" id="IPR050297">
    <property type="entry name" value="LipidA_mod_glycosyltrf_83"/>
</dbReference>
<dbReference type="PANTHER" id="PTHR33908">
    <property type="entry name" value="MANNOSYLTRANSFERASE YKCB-RELATED"/>
    <property type="match status" value="1"/>
</dbReference>
<reference evidence="10 11" key="1">
    <citation type="submission" date="2021-07" db="EMBL/GenBank/DDBJ databases">
        <title>Paenibacillus radiodurans sp. nov., isolated from the southeastern edge of Tengger Desert.</title>
        <authorList>
            <person name="Zhang G."/>
        </authorList>
    </citation>
    <scope>NUCLEOTIDE SEQUENCE [LARGE SCALE GENOMIC DNA]</scope>
    <source>
        <strain evidence="10 11">CCM 7311</strain>
    </source>
</reference>
<keyword evidence="2" id="KW-1003">Cell membrane</keyword>
<protein>
    <submittedName>
        <fullName evidence="10">Glycosyltransferase family 39 protein</fullName>
        <ecNumber evidence="10">2.4.-.-</ecNumber>
    </submittedName>
</protein>
<keyword evidence="6 8" id="KW-1133">Transmembrane helix</keyword>
<evidence type="ECO:0000313" key="11">
    <source>
        <dbReference type="Proteomes" id="UP001519887"/>
    </source>
</evidence>
<feature type="transmembrane region" description="Helical" evidence="8">
    <location>
        <begin position="139"/>
        <end position="156"/>
    </location>
</feature>
<dbReference type="EC" id="2.4.-.-" evidence="10"/>
<dbReference type="GO" id="GO:0016757">
    <property type="term" value="F:glycosyltransferase activity"/>
    <property type="evidence" value="ECO:0007669"/>
    <property type="project" value="UniProtKB-KW"/>
</dbReference>
<keyword evidence="4 10" id="KW-0808">Transferase</keyword>
<dbReference type="EMBL" id="JAHZIK010000178">
    <property type="protein sequence ID" value="MBW7454282.1"/>
    <property type="molecule type" value="Genomic_DNA"/>
</dbReference>
<gene>
    <name evidence="10" type="ORF">K0U00_09595</name>
</gene>
<organism evidence="10 11">
    <name type="scientific">Paenibacillus sepulcri</name>
    <dbReference type="NCBI Taxonomy" id="359917"/>
    <lineage>
        <taxon>Bacteria</taxon>
        <taxon>Bacillati</taxon>
        <taxon>Bacillota</taxon>
        <taxon>Bacilli</taxon>
        <taxon>Bacillales</taxon>
        <taxon>Paenibacillaceae</taxon>
        <taxon>Paenibacillus</taxon>
    </lineage>
</organism>
<feature type="transmembrane region" description="Helical" evidence="8">
    <location>
        <begin position="185"/>
        <end position="201"/>
    </location>
</feature>
<feature type="transmembrane region" description="Helical" evidence="8">
    <location>
        <begin position="12"/>
        <end position="29"/>
    </location>
</feature>